<dbReference type="InterPro" id="IPR035992">
    <property type="entry name" value="Ricin_B-like_lectins"/>
</dbReference>
<dbReference type="AlphaFoldDB" id="D0SDW5"/>
<evidence type="ECO:0000256" key="4">
    <source>
        <dbReference type="ARBA" id="ARBA00022833"/>
    </source>
</evidence>
<comment type="cofactor">
    <cofactor evidence="6">
        <name>Zn(2+)</name>
        <dbReference type="ChEBI" id="CHEBI:29105"/>
    </cofactor>
    <text evidence="6">Binds 1 zinc ion per subunit.</text>
</comment>
<feature type="binding site" evidence="6">
    <location>
        <position position="383"/>
    </location>
    <ligand>
        <name>Zn(2+)</name>
        <dbReference type="ChEBI" id="CHEBI:29105"/>
        <note>catalytic</note>
    </ligand>
</feature>
<keyword evidence="1 6" id="KW-0645">Protease</keyword>
<dbReference type="PROSITE" id="PS50231">
    <property type="entry name" value="RICIN_B_LECTIN"/>
    <property type="match status" value="1"/>
</dbReference>
<dbReference type="InterPro" id="IPR051256">
    <property type="entry name" value="Dictomallein"/>
</dbReference>
<dbReference type="PANTHER" id="PTHR39540:SF1">
    <property type="entry name" value="DICTOMALLEIN-1-RELATED"/>
    <property type="match status" value="1"/>
</dbReference>
<evidence type="ECO:0000256" key="6">
    <source>
        <dbReference type="PROSITE-ProRule" id="PRU01031"/>
    </source>
</evidence>
<keyword evidence="5 6" id="KW-0482">Metalloprotease</keyword>
<proteinExistence type="predicted"/>
<organism evidence="8 9">
    <name type="scientific">Acinetobacter johnsonii SH046</name>
    <dbReference type="NCBI Taxonomy" id="575586"/>
    <lineage>
        <taxon>Bacteria</taxon>
        <taxon>Pseudomonadati</taxon>
        <taxon>Pseudomonadota</taxon>
        <taxon>Gammaproteobacteria</taxon>
        <taxon>Moraxellales</taxon>
        <taxon>Moraxellaceae</taxon>
        <taxon>Acinetobacter</taxon>
    </lineage>
</organism>
<feature type="active site" evidence="6">
    <location>
        <position position="374"/>
    </location>
</feature>
<feature type="domain" description="Peptidase M66" evidence="7">
    <location>
        <begin position="221"/>
        <end position="477"/>
    </location>
</feature>
<evidence type="ECO:0000313" key="9">
    <source>
        <dbReference type="Proteomes" id="UP000012047"/>
    </source>
</evidence>
<dbReference type="PANTHER" id="PTHR39540">
    <property type="match status" value="1"/>
</dbReference>
<keyword evidence="2 6" id="KW-0479">Metal-binding</keyword>
<name>D0SDW5_ACIJO</name>
<dbReference type="Pfam" id="PF00652">
    <property type="entry name" value="Ricin_B_lectin"/>
    <property type="match status" value="1"/>
</dbReference>
<dbReference type="Pfam" id="PF12561">
    <property type="entry name" value="TagA"/>
    <property type="match status" value="1"/>
</dbReference>
<evidence type="ECO:0000256" key="1">
    <source>
        <dbReference type="ARBA" id="ARBA00022670"/>
    </source>
</evidence>
<evidence type="ECO:0000256" key="2">
    <source>
        <dbReference type="ARBA" id="ARBA00022723"/>
    </source>
</evidence>
<dbReference type="GO" id="GO:0006508">
    <property type="term" value="P:proteolysis"/>
    <property type="evidence" value="ECO:0007669"/>
    <property type="project" value="UniProtKB-UniRule"/>
</dbReference>
<dbReference type="Pfam" id="PF10462">
    <property type="entry name" value="Peptidase_M66"/>
    <property type="match status" value="1"/>
</dbReference>
<dbReference type="EMBL" id="GG704967">
    <property type="protein sequence ID" value="EEY95625.1"/>
    <property type="molecule type" value="Genomic_DNA"/>
</dbReference>
<evidence type="ECO:0000256" key="3">
    <source>
        <dbReference type="ARBA" id="ARBA00022801"/>
    </source>
</evidence>
<accession>D0SDW5</accession>
<dbReference type="Gene3D" id="2.80.10.50">
    <property type="match status" value="2"/>
</dbReference>
<reference evidence="9" key="1">
    <citation type="journal article" date="2012" name="PLoS ONE">
        <title>The success of Acinetobacter species; genetic, metabolic and virulence attributes.</title>
        <authorList>
            <person name="Peleg A.Y."/>
            <person name="de Breij A."/>
            <person name="Adams M.D."/>
            <person name="Cerqueira G.M."/>
            <person name="Mocali S."/>
            <person name="Galardini M."/>
            <person name="Nibbering P.H."/>
            <person name="Earl A.M."/>
            <person name="Ward D.V."/>
            <person name="Paterson D.L."/>
            <person name="Seifert H."/>
            <person name="Dijkshoorn L."/>
        </authorList>
    </citation>
    <scope>NUCLEOTIDE SEQUENCE [LARGE SCALE GENOMIC DNA]</scope>
    <source>
        <strain evidence="9">SH046</strain>
    </source>
</reference>
<dbReference type="InterPro" id="IPR022218">
    <property type="entry name" value="TagA_dom"/>
</dbReference>
<keyword evidence="4 6" id="KW-0862">Zinc</keyword>
<dbReference type="GO" id="GO:0030246">
    <property type="term" value="F:carbohydrate binding"/>
    <property type="evidence" value="ECO:0007669"/>
    <property type="project" value="UniProtKB-KW"/>
</dbReference>
<dbReference type="GO" id="GO:0004222">
    <property type="term" value="F:metalloendopeptidase activity"/>
    <property type="evidence" value="ECO:0007669"/>
    <property type="project" value="UniProtKB-UniRule"/>
</dbReference>
<feature type="binding site" evidence="6">
    <location>
        <position position="377"/>
    </location>
    <ligand>
        <name>Zn(2+)</name>
        <dbReference type="ChEBI" id="CHEBI:29105"/>
        <note>catalytic</note>
    </ligand>
</feature>
<gene>
    <name evidence="8" type="ORF">HMPREF0016_02038</name>
</gene>
<dbReference type="SMART" id="SM00458">
    <property type="entry name" value="RICIN"/>
    <property type="match status" value="1"/>
</dbReference>
<keyword evidence="8" id="KW-0430">Lectin</keyword>
<evidence type="ECO:0000256" key="5">
    <source>
        <dbReference type="ARBA" id="ARBA00023049"/>
    </source>
</evidence>
<feature type="binding site" evidence="6">
    <location>
        <position position="373"/>
    </location>
    <ligand>
        <name>Zn(2+)</name>
        <dbReference type="ChEBI" id="CHEBI:29105"/>
        <note>catalytic</note>
    </ligand>
</feature>
<dbReference type="PROSITE" id="PS51694">
    <property type="entry name" value="PEPTIDASE_M66"/>
    <property type="match status" value="1"/>
</dbReference>
<dbReference type="InterPro" id="IPR019503">
    <property type="entry name" value="Peptidase_M66_dom"/>
</dbReference>
<protein>
    <submittedName>
        <fullName evidence="8">Ricin-type beta-trefoil lectin domain protein</fullName>
    </submittedName>
</protein>
<evidence type="ECO:0000313" key="8">
    <source>
        <dbReference type="EMBL" id="EEY95625.1"/>
    </source>
</evidence>
<dbReference type="Proteomes" id="UP000012047">
    <property type="component" value="Unassembled WGS sequence"/>
</dbReference>
<sequence>MIFLLLFVTILGGDVKSVNEFLYCKLSLCVVTLMLAACGGGGESGTENSTTPVVKTYAEPTQDVADANTLGYFDYDANSNRRVIRNDLTGNFEAMLQFGQSHVVDPNGNESKKMPRLTMEKEALLLVMPTDSMGKIDGLSADIYMNNQLLRTVTFNDPTQIPQSDQTNTDERARVQYSKRAWSARLNWDEIRPGLRIQLKDSLGRQGQITEDKIDFASPGELVLNNIRIGMLTAPPVSNGHYMLNDPVRAGSDYFQTIPAAEMTVAKYDDIQLDRVMIADGTIYDTASASQGGVYEGDMRENVGKSTFSVGINLANWGITSASMVNQDQPQLTQTVVAHHSRGKYANGESNHGLSGGNGMLTLYDSVGNEFSHEIGHHYGLGHYPGQEKGNDFWTSHHADSGWGYIPYRNMMRGNLIWNNKDLWATSTGIANFLALYPHSRDAMSGGYASSSVSRYTHYTGYSTFEKIQPQFNKLLVWDKTSPTGYKKWNAKTRQMEVFQEKMPNSSAPVWYLPNQNYLRPRVFGEPVVTILGGYDPVAQVGLLYPAARSNWGNVYDLPAANTALNQAACWLNVQYPNTVTNIALAPTRLGSNANKLHVNLALADYPQKVDLYCKQANAAAKLLSTTVIPQYATAITPAVKIGKAQGYKTLRDVELPLLEQELLNQAANNIIVLSPNGSMLYLSYKSYKNEMSLAAQQVLERYEEQETRWMRLNRWVNVYYDDLAKDVPAAIDALNAFIKQLGLQQDDPLAQSGLLKNNKNCLKTELASNQKIDVYISGPSACTADETEQWVYDSLGRIHSKAAMGQCLTGNGGSAKVTLTDCVANNAAQVWSMDATTSAIKQSGQCLDLNSGNLVNNRQIAIRYSCSGNNNQRWTMLNQNKSMILAGATSKNIGILVKNLKTQSLN</sequence>
<dbReference type="GO" id="GO:0046872">
    <property type="term" value="F:metal ion binding"/>
    <property type="evidence" value="ECO:0007669"/>
    <property type="project" value="UniProtKB-UniRule"/>
</dbReference>
<dbReference type="HOGENOM" id="CLU_015923_0_0_6"/>
<dbReference type="InterPro" id="IPR000772">
    <property type="entry name" value="Ricin_B_lectin"/>
</dbReference>
<dbReference type="eggNOG" id="ENOG502Z7RH">
    <property type="taxonomic scope" value="Bacteria"/>
</dbReference>
<keyword evidence="3 6" id="KW-0378">Hydrolase</keyword>
<dbReference type="SUPFAM" id="SSF50370">
    <property type="entry name" value="Ricin B-like lectins"/>
    <property type="match status" value="1"/>
</dbReference>
<evidence type="ECO:0000259" key="7">
    <source>
        <dbReference type="PROSITE" id="PS51694"/>
    </source>
</evidence>